<comment type="caution">
    <text evidence="2">The sequence shown here is derived from an EMBL/GenBank/DDBJ whole genome shotgun (WGS) entry which is preliminary data.</text>
</comment>
<dbReference type="STRING" id="745411.B3C1_01225"/>
<name>K2KJA3_9GAMM</name>
<proteinExistence type="predicted"/>
<keyword evidence="1" id="KW-1133">Transmembrane helix</keyword>
<feature type="transmembrane region" description="Helical" evidence="1">
    <location>
        <begin position="46"/>
        <end position="65"/>
    </location>
</feature>
<keyword evidence="1" id="KW-0812">Transmembrane</keyword>
<gene>
    <name evidence="2" type="ORF">B3C1_01225</name>
</gene>
<keyword evidence="3" id="KW-1185">Reference proteome</keyword>
<protein>
    <submittedName>
        <fullName evidence="2">Uncharacterized protein</fullName>
    </submittedName>
</protein>
<keyword evidence="1" id="KW-0472">Membrane</keyword>
<sequence>MEATLTYLYHHPWLMMALIALTSLGLALTLMAWLALMTTALGRRQWAWGLGILVLYLPVAPVFAWRYPALNPWANRLCWVGLLLMLPVLVLQLWMLWP</sequence>
<dbReference type="OrthoDB" id="6079700at2"/>
<feature type="transmembrane region" description="Helical" evidence="1">
    <location>
        <begin position="77"/>
        <end position="97"/>
    </location>
</feature>
<organism evidence="2 3">
    <name type="scientific">Gallaecimonas xiamenensis 3-C-1</name>
    <dbReference type="NCBI Taxonomy" id="745411"/>
    <lineage>
        <taxon>Bacteria</taxon>
        <taxon>Pseudomonadati</taxon>
        <taxon>Pseudomonadota</taxon>
        <taxon>Gammaproteobacteria</taxon>
        <taxon>Enterobacterales</taxon>
        <taxon>Gallaecimonadaceae</taxon>
        <taxon>Gallaecimonas</taxon>
    </lineage>
</organism>
<dbReference type="eggNOG" id="ENOG502ZQHA">
    <property type="taxonomic scope" value="Bacteria"/>
</dbReference>
<dbReference type="RefSeq" id="WP_008482370.1">
    <property type="nucleotide sequence ID" value="NZ_AMRI01000002.1"/>
</dbReference>
<accession>K2KJA3</accession>
<evidence type="ECO:0000313" key="3">
    <source>
        <dbReference type="Proteomes" id="UP000006755"/>
    </source>
</evidence>
<evidence type="ECO:0000313" key="2">
    <source>
        <dbReference type="EMBL" id="EKE77390.1"/>
    </source>
</evidence>
<evidence type="ECO:0000256" key="1">
    <source>
        <dbReference type="SAM" id="Phobius"/>
    </source>
</evidence>
<dbReference type="EMBL" id="AMRI01000002">
    <property type="protein sequence ID" value="EKE77390.1"/>
    <property type="molecule type" value="Genomic_DNA"/>
</dbReference>
<dbReference type="Proteomes" id="UP000006755">
    <property type="component" value="Unassembled WGS sequence"/>
</dbReference>
<reference evidence="2 3" key="1">
    <citation type="journal article" date="2012" name="J. Bacteriol.">
        <title>Genome Sequence of Gallaecimonas xiamenensis Type Strain 3-C-1.</title>
        <authorList>
            <person name="Lai Q."/>
            <person name="Wang L."/>
            <person name="Wang W."/>
            <person name="Shao Z."/>
        </authorList>
    </citation>
    <scope>NUCLEOTIDE SEQUENCE [LARGE SCALE GENOMIC DNA]</scope>
    <source>
        <strain evidence="2 3">3-C-1</strain>
    </source>
</reference>
<feature type="transmembrane region" description="Helical" evidence="1">
    <location>
        <begin position="12"/>
        <end position="34"/>
    </location>
</feature>
<dbReference type="AlphaFoldDB" id="K2KJA3"/>